<feature type="transmembrane region" description="Helical" evidence="2">
    <location>
        <begin position="25"/>
        <end position="45"/>
    </location>
</feature>
<feature type="transmembrane region" description="Helical" evidence="2">
    <location>
        <begin position="51"/>
        <end position="70"/>
    </location>
</feature>
<feature type="region of interest" description="Disordered" evidence="1">
    <location>
        <begin position="1"/>
        <end position="20"/>
    </location>
</feature>
<keyword evidence="2" id="KW-0812">Transmembrane</keyword>
<accession>A0A8J3VM08</accession>
<evidence type="ECO:0008006" key="5">
    <source>
        <dbReference type="Google" id="ProtNLM"/>
    </source>
</evidence>
<name>A0A8J3VM08_9ACTN</name>
<reference evidence="3" key="1">
    <citation type="submission" date="2021-01" db="EMBL/GenBank/DDBJ databases">
        <title>Whole genome shotgun sequence of Rhizocola hellebori NBRC 109834.</title>
        <authorList>
            <person name="Komaki H."/>
            <person name="Tamura T."/>
        </authorList>
    </citation>
    <scope>NUCLEOTIDE SEQUENCE</scope>
    <source>
        <strain evidence="3">NBRC 109834</strain>
    </source>
</reference>
<keyword evidence="2" id="KW-1133">Transmembrane helix</keyword>
<protein>
    <recommendedName>
        <fullName evidence="5">Type VII secretion protein EccE</fullName>
    </recommendedName>
</protein>
<evidence type="ECO:0000256" key="2">
    <source>
        <dbReference type="SAM" id="Phobius"/>
    </source>
</evidence>
<dbReference type="AlphaFoldDB" id="A0A8J3VM08"/>
<proteinExistence type="predicted"/>
<evidence type="ECO:0000256" key="1">
    <source>
        <dbReference type="SAM" id="MobiDB-lite"/>
    </source>
</evidence>
<evidence type="ECO:0000313" key="3">
    <source>
        <dbReference type="EMBL" id="GIH11440.1"/>
    </source>
</evidence>
<dbReference type="RefSeq" id="WP_203915160.1">
    <property type="nucleotide sequence ID" value="NZ_BONY01000134.1"/>
</dbReference>
<gene>
    <name evidence="3" type="ORF">Rhe02_95070</name>
</gene>
<organism evidence="3 4">
    <name type="scientific">Rhizocola hellebori</name>
    <dbReference type="NCBI Taxonomy" id="1392758"/>
    <lineage>
        <taxon>Bacteria</taxon>
        <taxon>Bacillati</taxon>
        <taxon>Actinomycetota</taxon>
        <taxon>Actinomycetes</taxon>
        <taxon>Micromonosporales</taxon>
        <taxon>Micromonosporaceae</taxon>
        <taxon>Rhizocola</taxon>
    </lineage>
</organism>
<comment type="caution">
    <text evidence="3">The sequence shown here is derived from an EMBL/GenBank/DDBJ whole genome shotgun (WGS) entry which is preliminary data.</text>
</comment>
<dbReference type="Proteomes" id="UP000612899">
    <property type="component" value="Unassembled WGS sequence"/>
</dbReference>
<keyword evidence="4" id="KW-1185">Reference proteome</keyword>
<dbReference type="EMBL" id="BONY01000134">
    <property type="protein sequence ID" value="GIH11440.1"/>
    <property type="molecule type" value="Genomic_DNA"/>
</dbReference>
<keyword evidence="2" id="KW-0472">Membrane</keyword>
<sequence length="612" mass="64658">MSVETVNPSPAPAAGQLHPRSPRRVLGLGSGQIVAAQLALALVIGTMQWNLIALAVAVPIAAAMVVLGWGRMRGRWLSEWVSIWLRYRGRDRHLDQGTDAAGLLALAHPGSRVSTFDIEATPVAMIADGEGLVALLELGESAVIPSRAWHALPSPGSLLPTPAPDTPPVRLQLLLHSVATTGAAPVAASYRQLTAGRLLASERAILVVRVQRAEGWSDEDLERALSGAVRKVRAKLGSVPHRPLGEVAALRVLGEFAGHDGTQPAQEGWAAMHIGGLLQTTYRVERWPQAHPDPSHALLPRLLRLPATMVCVSLTAGPYRGSGEAGAPTDHMPAQLTVRVATPDQASLGNAVNSLRQVLSSDNANSRRFDGEQMDGLLATLPLAGPTPLGLPAEEGALRRSASVAALTTPYGGSGLMIGVNRHQEAVSFRLFRPEATRVVLIGGVPVAQTLAVRAMALGAHVLVQTTRPWAWDAFSRGLGSGASLTVMAPGPVTVPPGQPLRPLLTIVDAGPVAADRSPGSPWHSTLVLRDDLSPVDVDVLGRADLALLQPLHPAEAAVAVSVLGLSRDQESWLSRAQPGMVGVIHRRSVRWAALSQTQYEQQLIGSLNRQR</sequence>
<evidence type="ECO:0000313" key="4">
    <source>
        <dbReference type="Proteomes" id="UP000612899"/>
    </source>
</evidence>